<gene>
    <name evidence="4" type="primary">LOC115881785</name>
    <name evidence="5" type="synonym">LOC115889156</name>
</gene>
<feature type="compositionally biased region" description="Polar residues" evidence="1">
    <location>
        <begin position="213"/>
        <end position="230"/>
    </location>
</feature>
<keyword evidence="3" id="KW-1185">Reference proteome</keyword>
<dbReference type="RefSeq" id="XP_030755298.1">
    <property type="nucleotide sequence ID" value="XM_030899438.1"/>
</dbReference>
<sequence>MSQKTVMCSYNLNGLTIEVDGETAELLESDEQFRKNYETAISKIFSNNTDTNNVAAISQEFSSNTDTNNDQQEITNSLVWTSKKSSSEDVEATILLLNMRKKFSSKFDDQKHPKIHLWQEIANHLNSKKFFVGEGIDGAERCRKKFSNLQATYVKYKDKKHQTGEGKVLKPPFLEEMEEIFQYKDKFNPPIIIDSIKTKHETSTDTTIRSDNKNCPSSSKENLSPSVSTDSDNDPINKFQNIRRSTKPDRDKLLSNLIEVQKKDIEERRSEFGRIMSFLETTSNQRHEQIMALLKNKESKKRKRHDSDSSG</sequence>
<dbReference type="InterPro" id="IPR044822">
    <property type="entry name" value="Myb_DNA-bind_4"/>
</dbReference>
<name>A0A6J2XUU9_SITOR</name>
<dbReference type="RefSeq" id="XP_030764961.1">
    <property type="nucleotide sequence ID" value="XM_030909101.1"/>
</dbReference>
<evidence type="ECO:0000259" key="2">
    <source>
        <dbReference type="Pfam" id="PF13837"/>
    </source>
</evidence>
<feature type="compositionally biased region" description="Basic and acidic residues" evidence="1">
    <location>
        <begin position="199"/>
        <end position="212"/>
    </location>
</feature>
<evidence type="ECO:0000313" key="4">
    <source>
        <dbReference type="RefSeq" id="XP_030755298.1"/>
    </source>
</evidence>
<evidence type="ECO:0000313" key="5">
    <source>
        <dbReference type="RefSeq" id="XP_030764961.1"/>
    </source>
</evidence>
<feature type="region of interest" description="Disordered" evidence="1">
    <location>
        <begin position="199"/>
        <end position="239"/>
    </location>
</feature>
<dbReference type="KEGG" id="soy:115889156"/>
<reference evidence="4 5" key="1">
    <citation type="submission" date="2025-04" db="UniProtKB">
        <authorList>
            <consortium name="RefSeq"/>
        </authorList>
    </citation>
    <scope>IDENTIFICATION</scope>
    <source>
        <tissue evidence="4 5">Gonads</tissue>
    </source>
</reference>
<dbReference type="Proteomes" id="UP000504635">
    <property type="component" value="Unplaced"/>
</dbReference>
<dbReference type="Pfam" id="PF13837">
    <property type="entry name" value="Myb_DNA-bind_4"/>
    <property type="match status" value="1"/>
</dbReference>
<evidence type="ECO:0000256" key="1">
    <source>
        <dbReference type="SAM" id="MobiDB-lite"/>
    </source>
</evidence>
<feature type="domain" description="Myb/SANT-like DNA-binding" evidence="2">
    <location>
        <begin position="91"/>
        <end position="180"/>
    </location>
</feature>
<dbReference type="AlphaFoldDB" id="A0A6J2XUU9"/>
<dbReference type="Gene3D" id="1.10.10.60">
    <property type="entry name" value="Homeodomain-like"/>
    <property type="match status" value="1"/>
</dbReference>
<organism evidence="3 4">
    <name type="scientific">Sitophilus oryzae</name>
    <name type="common">Rice weevil</name>
    <name type="synonym">Curculio oryzae</name>
    <dbReference type="NCBI Taxonomy" id="7048"/>
    <lineage>
        <taxon>Eukaryota</taxon>
        <taxon>Metazoa</taxon>
        <taxon>Ecdysozoa</taxon>
        <taxon>Arthropoda</taxon>
        <taxon>Hexapoda</taxon>
        <taxon>Insecta</taxon>
        <taxon>Pterygota</taxon>
        <taxon>Neoptera</taxon>
        <taxon>Endopterygota</taxon>
        <taxon>Coleoptera</taxon>
        <taxon>Polyphaga</taxon>
        <taxon>Cucujiformia</taxon>
        <taxon>Curculionidae</taxon>
        <taxon>Dryophthorinae</taxon>
        <taxon>Sitophilus</taxon>
    </lineage>
</organism>
<proteinExistence type="predicted"/>
<evidence type="ECO:0000313" key="3">
    <source>
        <dbReference type="Proteomes" id="UP000504635"/>
    </source>
</evidence>
<accession>A0A6J2XUU9</accession>
<dbReference type="KEGG" id="soy:115881785"/>
<dbReference type="GeneID" id="115881785"/>
<protein>
    <submittedName>
        <fullName evidence="4">Uncharacterized protein LOC115881785</fullName>
    </submittedName>
    <submittedName>
        <fullName evidence="5">Uncharacterized protein LOC115889156</fullName>
    </submittedName>
</protein>
<dbReference type="OrthoDB" id="6610952at2759"/>